<feature type="region of interest" description="Disordered" evidence="1">
    <location>
        <begin position="64"/>
        <end position="213"/>
    </location>
</feature>
<feature type="region of interest" description="Disordered" evidence="1">
    <location>
        <begin position="376"/>
        <end position="429"/>
    </location>
</feature>
<accession>A0A9P7G185</accession>
<evidence type="ECO:0000313" key="3">
    <source>
        <dbReference type="Proteomes" id="UP000775547"/>
    </source>
</evidence>
<reference evidence="2" key="1">
    <citation type="submission" date="2020-07" db="EMBL/GenBank/DDBJ databases">
        <authorList>
            <person name="Nieuwenhuis M."/>
            <person name="Van De Peppel L.J.J."/>
        </authorList>
    </citation>
    <scope>NUCLEOTIDE SEQUENCE</scope>
    <source>
        <strain evidence="2">AP01</strain>
        <tissue evidence="2">Mycelium</tissue>
    </source>
</reference>
<feature type="compositionally biased region" description="Polar residues" evidence="1">
    <location>
        <begin position="130"/>
        <end position="162"/>
    </location>
</feature>
<feature type="compositionally biased region" description="Gly residues" evidence="1">
    <location>
        <begin position="419"/>
        <end position="429"/>
    </location>
</feature>
<dbReference type="OrthoDB" id="2755069at2759"/>
<feature type="compositionally biased region" description="Low complexity" evidence="1">
    <location>
        <begin position="71"/>
        <end position="87"/>
    </location>
</feature>
<evidence type="ECO:0000256" key="1">
    <source>
        <dbReference type="SAM" id="MobiDB-lite"/>
    </source>
</evidence>
<reference evidence="2" key="2">
    <citation type="submission" date="2021-10" db="EMBL/GenBank/DDBJ databases">
        <title>Phylogenomics reveals ancestral predisposition of the termite-cultivated fungus Termitomyces towards a domesticated lifestyle.</title>
        <authorList>
            <person name="Auxier B."/>
            <person name="Grum-Grzhimaylo A."/>
            <person name="Cardenas M.E."/>
            <person name="Lodge J.D."/>
            <person name="Laessoe T."/>
            <person name="Pedersen O."/>
            <person name="Smith M.E."/>
            <person name="Kuyper T.W."/>
            <person name="Franco-Molano E.A."/>
            <person name="Baroni T.J."/>
            <person name="Aanen D.K."/>
        </authorList>
    </citation>
    <scope>NUCLEOTIDE SEQUENCE</scope>
    <source>
        <strain evidence="2">AP01</strain>
        <tissue evidence="2">Mycelium</tissue>
    </source>
</reference>
<proteinExistence type="predicted"/>
<dbReference type="AlphaFoldDB" id="A0A9P7G185"/>
<sequence length="429" mass="46696">MAPLQDTTVEYTNSPADPQQKCRTTTKKVPALKASKEKMLKTMTKAELMAYIAAMQANKRELTQGTDLEEAAQAAGGAAAQQAEDLGQGLGQGQGPKDENKTESEDLPASMAPGGTTRSNKSRGARGWSRANTFRSTLSTAPGATRAPNMSNGHSAQSQQGSRRGKESSAAGNDPGADKTPDVSEDEADGNGHWLEDDNEVQGAPCGVPVHNGGVQDKLGEGELIRWPKGMALTDWSIAEEIGLVGSMAKNAWYNYLLAEIWELAMNACLPWDKHWRDISSADKAQFFAVCHQCHPFLAKFHNDWAMEAITCQFFANKRKQGYHKGIIERPENMAYLARNVAKRDPFASRRPKSRVIHEAQCKAAKEAKQRECHKRRCRQQCEDERESDESQDQFVQGSSKDGGNGKQDEGDDDAMDGGSSGMGSGGEE</sequence>
<dbReference type="EMBL" id="JABCKV010000420">
    <property type="protein sequence ID" value="KAG5641000.1"/>
    <property type="molecule type" value="Genomic_DNA"/>
</dbReference>
<protein>
    <submittedName>
        <fullName evidence="2">Uncharacterized protein</fullName>
    </submittedName>
</protein>
<feature type="compositionally biased region" description="Polar residues" evidence="1">
    <location>
        <begin position="1"/>
        <end position="23"/>
    </location>
</feature>
<name>A0A9P7G185_9AGAR</name>
<evidence type="ECO:0000313" key="2">
    <source>
        <dbReference type="EMBL" id="KAG5641000.1"/>
    </source>
</evidence>
<feature type="region of interest" description="Disordered" evidence="1">
    <location>
        <begin position="1"/>
        <end position="29"/>
    </location>
</feature>
<dbReference type="Proteomes" id="UP000775547">
    <property type="component" value="Unassembled WGS sequence"/>
</dbReference>
<keyword evidence="3" id="KW-1185">Reference proteome</keyword>
<organism evidence="2 3">
    <name type="scientific">Asterophora parasitica</name>
    <dbReference type="NCBI Taxonomy" id="117018"/>
    <lineage>
        <taxon>Eukaryota</taxon>
        <taxon>Fungi</taxon>
        <taxon>Dikarya</taxon>
        <taxon>Basidiomycota</taxon>
        <taxon>Agaricomycotina</taxon>
        <taxon>Agaricomycetes</taxon>
        <taxon>Agaricomycetidae</taxon>
        <taxon>Agaricales</taxon>
        <taxon>Tricholomatineae</taxon>
        <taxon>Lyophyllaceae</taxon>
        <taxon>Asterophora</taxon>
    </lineage>
</organism>
<gene>
    <name evidence="2" type="ORF">DXG03_006432</name>
</gene>
<comment type="caution">
    <text evidence="2">The sequence shown here is derived from an EMBL/GenBank/DDBJ whole genome shotgun (WGS) entry which is preliminary data.</text>
</comment>